<dbReference type="GO" id="GO:0005743">
    <property type="term" value="C:mitochondrial inner membrane"/>
    <property type="evidence" value="ECO:0007669"/>
    <property type="project" value="UniProtKB-SubCell"/>
</dbReference>
<feature type="domain" description="Tim10-like" evidence="2">
    <location>
        <begin position="14"/>
        <end position="74"/>
    </location>
</feature>
<comment type="similarity">
    <text evidence="1">Belongs to the small Tim family.</text>
</comment>
<keyword evidence="1" id="KW-0653">Protein transport</keyword>
<keyword evidence="1" id="KW-0143">Chaperone</keyword>
<keyword evidence="1" id="KW-0811">Translocation</keyword>
<dbReference type="EMBL" id="HAAD01005683">
    <property type="protein sequence ID" value="CDG71915.1"/>
    <property type="molecule type" value="mRNA"/>
</dbReference>
<dbReference type="InterPro" id="IPR004217">
    <property type="entry name" value="Tim10-like"/>
</dbReference>
<dbReference type="SUPFAM" id="SSF144122">
    <property type="entry name" value="Tim10-like"/>
    <property type="match status" value="1"/>
</dbReference>
<dbReference type="InterPro" id="IPR035427">
    <property type="entry name" value="Tim10-like_dom_sf"/>
</dbReference>
<reference evidence="3" key="1">
    <citation type="journal article" date="2013" name="Genome Biol. Evol.">
        <title>Punctuated emergences of genetic and phenotypic innovations in eumetazoan, bilaterian, euteleostome, and hominidae ancestors.</title>
        <authorList>
            <person name="Wenger Y."/>
            <person name="Galliot B."/>
        </authorList>
    </citation>
    <scope>NUCLEOTIDE SEQUENCE</scope>
    <source>
        <tissue evidence="3">Whole animals</tissue>
    </source>
</reference>
<gene>
    <name evidence="3" type="primary">TIMM8A</name>
</gene>
<accession>T2MJ00</accession>
<proteinExistence type="evidence at transcript level"/>
<dbReference type="Gene3D" id="1.10.287.810">
    <property type="entry name" value="Mitochondrial import inner membrane translocase subunit tim13 like domains"/>
    <property type="match status" value="1"/>
</dbReference>
<comment type="domain">
    <text evidence="1">The twin CX3C motif contains 4 conserved Cys residues that form 2 disulfide bonds in the mitochondrial intermembrane space.</text>
</comment>
<dbReference type="OMA" id="DLCYTGT"/>
<comment type="subcellular location">
    <subcellularLocation>
        <location evidence="1">Mitochondrion inner membrane</location>
        <topology evidence="1">Peripheral membrane protein</topology>
        <orientation evidence="1">Intermembrane side</orientation>
    </subcellularLocation>
</comment>
<keyword evidence="1" id="KW-0999">Mitochondrion inner membrane</keyword>
<keyword evidence="1" id="KW-1015">Disulfide bond</keyword>
<organism evidence="3">
    <name type="scientific">Hydra vulgaris</name>
    <name type="common">Hydra</name>
    <name type="synonym">Hydra attenuata</name>
    <dbReference type="NCBI Taxonomy" id="6087"/>
    <lineage>
        <taxon>Eukaryota</taxon>
        <taxon>Metazoa</taxon>
        <taxon>Cnidaria</taxon>
        <taxon>Hydrozoa</taxon>
        <taxon>Hydroidolina</taxon>
        <taxon>Anthoathecata</taxon>
        <taxon>Aplanulata</taxon>
        <taxon>Hydridae</taxon>
        <taxon>Hydra</taxon>
    </lineage>
</organism>
<dbReference type="GO" id="GO:0015031">
    <property type="term" value="P:protein transport"/>
    <property type="evidence" value="ECO:0007669"/>
    <property type="project" value="UniProtKB-KW"/>
</dbReference>
<keyword evidence="1" id="KW-0472">Membrane</keyword>
<dbReference type="AlphaFoldDB" id="T2MJ00"/>
<protein>
    <recommendedName>
        <fullName evidence="1">Mitochondrial import inner membrane translocase subunit</fullName>
    </recommendedName>
</protein>
<sequence length="78" mass="8788">MAGNDQMDAELQRFLAIEGQKAKFQQHVHNLTDICWDKCIEKSGSKLESKQQACLSNCVGRFIDVSNFVINRLSQKSG</sequence>
<name>T2MJ00_HYDVU</name>
<evidence type="ECO:0000313" key="3">
    <source>
        <dbReference type="EMBL" id="CDG71915.1"/>
    </source>
</evidence>
<comment type="subunit">
    <text evidence="1">Heterohexamer.</text>
</comment>
<keyword evidence="1" id="KW-0813">Transport</keyword>
<evidence type="ECO:0000259" key="2">
    <source>
        <dbReference type="Pfam" id="PF02953"/>
    </source>
</evidence>
<evidence type="ECO:0000256" key="1">
    <source>
        <dbReference type="RuleBase" id="RU367043"/>
    </source>
</evidence>
<keyword evidence="1" id="KW-0496">Mitochondrion</keyword>
<comment type="function">
    <text evidence="1">Mitochondrial intermembrane chaperone that participates in the import and insertion of some multi-pass transmembrane proteins into the mitochondrial inner membrane. Also required for the transfer of beta-barrel precursors from the TOM complex to the sorting and assembly machinery (SAM complex) of the outer membrane. Acts as a chaperone-like protein that protects the hydrophobic precursors from aggregation and guide them through the mitochondrial intermembrane space.</text>
</comment>
<dbReference type="Pfam" id="PF02953">
    <property type="entry name" value="zf-Tim10_DDP"/>
    <property type="match status" value="1"/>
</dbReference>